<dbReference type="Pfam" id="PF07593">
    <property type="entry name" value="UnbV_ASPIC"/>
    <property type="match status" value="2"/>
</dbReference>
<dbReference type="RefSeq" id="WP_330928579.1">
    <property type="nucleotide sequence ID" value="NZ_CP119075.1"/>
</dbReference>
<feature type="domain" description="ASPIC/UnbV" evidence="3">
    <location>
        <begin position="533"/>
        <end position="600"/>
    </location>
</feature>
<keyword evidence="5" id="KW-1185">Reference proteome</keyword>
<dbReference type="Pfam" id="PF13517">
    <property type="entry name" value="FG-GAP_3"/>
    <property type="match status" value="5"/>
</dbReference>
<feature type="compositionally biased region" description="Basic and acidic residues" evidence="2">
    <location>
        <begin position="343"/>
        <end position="358"/>
    </location>
</feature>
<accession>A0AAF0CG65</accession>
<feature type="region of interest" description="Disordered" evidence="2">
    <location>
        <begin position="1184"/>
        <end position="1209"/>
    </location>
</feature>
<sequence length="1209" mass="129885">MLVPARSPNLVHTVPPTPRFPAFVRLIWLSIAVANLAVHAADNVTYHPLSPRSQPGGETLFTTLSPDATGVHTTNDYTDPRMWGDRYHEFEIGAIGTGVTIGDYDGDGRPDIFVVSKTESSRLFRNLGNFKFEDVTNAAGVAGTGADAIVWKQGASFADINNDGWLDLYVCRLGAPNLLYVNQGNGTFREAAAAHGLAIVDGSSMAAFADYDRDGWLDLYLHTNLLDNQTHPAGQPDYLLHNNGDGSFTDVSVAAGISRADTQANSATWWDFDEDGWPDLYVANDFAVPDFFYRNNGDGTFTNIIDTAVPHLPYSSMGGDIGDIDGDGRLDFIVADMAASTHSKDQRTMAETRSRTDDPPAGDRAPPNYLHNAVYLNTGTPRFFEAAFLTGLAATDWTWAVRFEDLDNDGRVDVFVTNGMHREIHNTDLLQRMMTSERANERVRIAKSSPVLEEANLAYRNRGDLRFERTEQPWGLDQRGVSFGAAFGDLDGDGDLDLVYTNYLAGASVLRNDSTTGHRLLLNLRGRDSNHFGVGARVRLTTASGVQVRELVLARGSMSASEPVVHFGLGTDERIEKLEVFWPSGRHQILHDVAVDQRLTITEPTGSATVDPTAPPSPQFVEVGAAHNLRWTAREPIVDEIAQQRLLPTRFNRLGPGLAVADLTGDGRDDVFIGGTSLDPARILIGAADQPFIALEGLDTGKGFGVNDGPLLVFDANGDGRNDLLVTKGGSSQPAGAPEYQPVLLHNVGSGLKPAPADTLPSLPISVGAVAAADFDRNGLLDLFVGARVLPGYYPATPRSALLQNHHGRFIDVTDQVAPALREVGLVTSALWSDVDADGWSDLLVTVEWGHVKYFHNDAGQGFTDRTAPSGFAAAGTGWWNSISTADFNGDGRLDYLVGNAGLNTRYHASPDEPAVLYFGAFGGDGPELVIEGYYENGKLYPRRSRRELGAAIPEIRRKYRRNDYYANATLDVIVGAEALQDAEKFVATELRSGVLLSNAAGTYTFHPLPRLAQIAPVFGQAVADFNGDGHTDVAVVTNSFAPDPIMSRFDGGLGWILSGDGAGNFSPADPATSGFVVPRDAKALAPIDFNADGWPDLIATRNNDASLAFRNQGVEGGNVLRVRLAGGPGNPDGVGAVIQLTLADGSIQMAEVSAGSGYRSQSTGGVYFGYPSDNPARSIEVRWPDGTSSTHQPTAGQASMTLPFPSRP</sequence>
<evidence type="ECO:0000313" key="5">
    <source>
        <dbReference type="Proteomes" id="UP001218638"/>
    </source>
</evidence>
<dbReference type="PANTHER" id="PTHR16026:SF0">
    <property type="entry name" value="CARTILAGE ACIDIC PROTEIN 1"/>
    <property type="match status" value="1"/>
</dbReference>
<keyword evidence="1" id="KW-0732">Signal</keyword>
<dbReference type="InterPro" id="IPR013517">
    <property type="entry name" value="FG-GAP"/>
</dbReference>
<evidence type="ECO:0000259" key="3">
    <source>
        <dbReference type="Pfam" id="PF07593"/>
    </source>
</evidence>
<evidence type="ECO:0000256" key="2">
    <source>
        <dbReference type="SAM" id="MobiDB-lite"/>
    </source>
</evidence>
<dbReference type="Proteomes" id="UP001218638">
    <property type="component" value="Chromosome"/>
</dbReference>
<dbReference type="InterPro" id="IPR011519">
    <property type="entry name" value="UnbV_ASPIC"/>
</dbReference>
<dbReference type="EMBL" id="CP119075">
    <property type="protein sequence ID" value="WED63227.1"/>
    <property type="molecule type" value="Genomic_DNA"/>
</dbReference>
<dbReference type="InterPro" id="IPR028994">
    <property type="entry name" value="Integrin_alpha_N"/>
</dbReference>
<gene>
    <name evidence="4" type="ORF">PXH66_12895</name>
</gene>
<protein>
    <submittedName>
        <fullName evidence="4">FG-GAP-like repeat-containing protein</fullName>
    </submittedName>
</protein>
<dbReference type="KEGG" id="slom:PXH66_12895"/>
<organism evidence="4 5">
    <name type="scientific">Synoicihabitans lomoniglobus</name>
    <dbReference type="NCBI Taxonomy" id="2909285"/>
    <lineage>
        <taxon>Bacteria</taxon>
        <taxon>Pseudomonadati</taxon>
        <taxon>Verrucomicrobiota</taxon>
        <taxon>Opitutia</taxon>
        <taxon>Opitutales</taxon>
        <taxon>Opitutaceae</taxon>
        <taxon>Synoicihabitans</taxon>
    </lineage>
</organism>
<dbReference type="AlphaFoldDB" id="A0AAF0CG65"/>
<dbReference type="Gene3D" id="2.130.10.130">
    <property type="entry name" value="Integrin alpha, N-terminal"/>
    <property type="match status" value="5"/>
</dbReference>
<proteinExistence type="predicted"/>
<dbReference type="InterPro" id="IPR027039">
    <property type="entry name" value="Crtac1"/>
</dbReference>
<evidence type="ECO:0000313" key="4">
    <source>
        <dbReference type="EMBL" id="WED63227.1"/>
    </source>
</evidence>
<evidence type="ECO:0000256" key="1">
    <source>
        <dbReference type="ARBA" id="ARBA00022729"/>
    </source>
</evidence>
<feature type="domain" description="ASPIC/UnbV" evidence="3">
    <location>
        <begin position="1134"/>
        <end position="1195"/>
    </location>
</feature>
<reference evidence="4" key="1">
    <citation type="submission" date="2023-03" db="EMBL/GenBank/DDBJ databases">
        <title>Lomoglobus Profundus gen. nov., sp. nov., a novel member of the phylum Verrucomicrobia, isolated from deep-marine sediment of South China Sea.</title>
        <authorList>
            <person name="Ahmad T."/>
            <person name="Ishaq S.E."/>
            <person name="Wang F."/>
        </authorList>
    </citation>
    <scope>NUCLEOTIDE SEQUENCE</scope>
    <source>
        <strain evidence="4">LMO-M01</strain>
    </source>
</reference>
<name>A0AAF0CG65_9BACT</name>
<feature type="region of interest" description="Disordered" evidence="2">
    <location>
        <begin position="343"/>
        <end position="368"/>
    </location>
</feature>
<feature type="compositionally biased region" description="Polar residues" evidence="2">
    <location>
        <begin position="1187"/>
        <end position="1201"/>
    </location>
</feature>
<dbReference type="PANTHER" id="PTHR16026">
    <property type="entry name" value="CARTILAGE ACIDIC PROTEIN 1"/>
    <property type="match status" value="1"/>
</dbReference>
<dbReference type="SUPFAM" id="SSF69318">
    <property type="entry name" value="Integrin alpha N-terminal domain"/>
    <property type="match status" value="2"/>
</dbReference>